<evidence type="ECO:0000256" key="1">
    <source>
        <dbReference type="SAM" id="MobiDB-lite"/>
    </source>
</evidence>
<feature type="region of interest" description="Disordered" evidence="1">
    <location>
        <begin position="119"/>
        <end position="147"/>
    </location>
</feature>
<gene>
    <name evidence="4" type="primary">LOC116224084</name>
</gene>
<name>A0A6P8GLY7_CLUHA</name>
<dbReference type="Proteomes" id="UP000515152">
    <property type="component" value="Unplaced"/>
</dbReference>
<evidence type="ECO:0000256" key="2">
    <source>
        <dbReference type="SAM" id="SignalP"/>
    </source>
</evidence>
<evidence type="ECO:0000313" key="4">
    <source>
        <dbReference type="RefSeq" id="XP_031438621.2"/>
    </source>
</evidence>
<keyword evidence="2" id="KW-0732">Signal</keyword>
<keyword evidence="3" id="KW-1185">Reference proteome</keyword>
<feature type="signal peptide" evidence="2">
    <location>
        <begin position="1"/>
        <end position="24"/>
    </location>
</feature>
<accession>A0A6P8GLY7</accession>
<dbReference type="RefSeq" id="XP_031438621.2">
    <property type="nucleotide sequence ID" value="XM_031582761.2"/>
</dbReference>
<dbReference type="GeneID" id="116224084"/>
<evidence type="ECO:0000313" key="3">
    <source>
        <dbReference type="Proteomes" id="UP000515152"/>
    </source>
</evidence>
<feature type="compositionally biased region" description="Polar residues" evidence="1">
    <location>
        <begin position="119"/>
        <end position="129"/>
    </location>
</feature>
<sequence length="218" mass="24069">MLIMTLGVTVRVLWICLFLSEICCQQRQQGLEGPQRFGNYKYNPRPDVSDSVNQMPKVQAQMPPIWAKMPAAPVNQMPKVQAQMPPIWDKMPPAPVNQAAQMPKVQAQMLLPQMTASNPIKGSLGSSSMDVGGETTHGDAEGPSSGQERFLVITEPSGFQTRYVVKSFNRYVLGKRVFSKTTYIPLDFLPTDAADPVAYDPSFPGHEAQADQTVDVKE</sequence>
<proteinExistence type="predicted"/>
<reference evidence="4" key="1">
    <citation type="submission" date="2025-08" db="UniProtKB">
        <authorList>
            <consortium name="RefSeq"/>
        </authorList>
    </citation>
    <scope>IDENTIFICATION</scope>
</reference>
<feature type="chain" id="PRO_5035204206" evidence="2">
    <location>
        <begin position="25"/>
        <end position="218"/>
    </location>
</feature>
<dbReference type="AlphaFoldDB" id="A0A6P8GLY7"/>
<organism evidence="3 4">
    <name type="scientific">Clupea harengus</name>
    <name type="common">Atlantic herring</name>
    <dbReference type="NCBI Taxonomy" id="7950"/>
    <lineage>
        <taxon>Eukaryota</taxon>
        <taxon>Metazoa</taxon>
        <taxon>Chordata</taxon>
        <taxon>Craniata</taxon>
        <taxon>Vertebrata</taxon>
        <taxon>Euteleostomi</taxon>
        <taxon>Actinopterygii</taxon>
        <taxon>Neopterygii</taxon>
        <taxon>Teleostei</taxon>
        <taxon>Clupei</taxon>
        <taxon>Clupeiformes</taxon>
        <taxon>Clupeoidei</taxon>
        <taxon>Clupeidae</taxon>
        <taxon>Clupea</taxon>
    </lineage>
</organism>
<dbReference type="KEGG" id="char:116224084"/>
<protein>
    <submittedName>
        <fullName evidence="4">Uncharacterized protein LOC116224084 isoform X2</fullName>
    </submittedName>
</protein>